<evidence type="ECO:0000313" key="2">
    <source>
        <dbReference type="Proteomes" id="UP000001239"/>
    </source>
</evidence>
<evidence type="ECO:0000313" key="1">
    <source>
        <dbReference type="EMBL" id="CAG27234.1"/>
    </source>
</evidence>
<reference evidence="1 2" key="3">
    <citation type="journal article" date="2004" name="Bioinformatics">
        <title>PHIRE, a deterministic approach to reveal regulatory elements in bacteriophage genomes.</title>
        <authorList>
            <person name="Lavigne R."/>
            <person name="Sun W.D."/>
            <person name="Volckaert G."/>
        </authorList>
    </citation>
    <scope>NUCLEOTIDE SEQUENCE [LARGE SCALE GENOMIC DNA]</scope>
</reference>
<dbReference type="RefSeq" id="YP_418173.1">
    <property type="nucleotide sequence ID" value="NC_007623.1"/>
</dbReference>
<keyword evidence="2" id="KW-1185">Reference proteome</keyword>
<organism evidence="1 2">
    <name type="scientific">Pseudomonas phage EL</name>
    <dbReference type="NCBI Taxonomy" id="273133"/>
    <lineage>
        <taxon>Viruses</taxon>
        <taxon>Duplodnaviria</taxon>
        <taxon>Heunggongvirae</taxon>
        <taxon>Uroviricota</taxon>
        <taxon>Caudoviricetes</taxon>
        <taxon>Chimalliviridae</taxon>
        <taxon>Elvirus</taxon>
        <taxon>Elvirus EL</taxon>
    </lineage>
</organism>
<reference evidence="1 2" key="1">
    <citation type="journal article" date="2002" name="Genetika">
        <title>Phenogenetic characterization of a group of giant Phi KZ-like bacteriophages of Pseudomonas aeruginosa].</title>
        <authorList>
            <person name="Burkal'tseva M.V."/>
            <person name="Krylov V.N."/>
            <person name="Pleteneva E.A."/>
            <person name="Shaburova O.V."/>
            <person name="Krylov S.V."/>
            <person name="Volckaert G."/>
            <person name="Sykilinda N.N."/>
            <person name="Kurochkina L.P."/>
            <person name="Mesyanzhinov V.V."/>
        </authorList>
    </citation>
    <scope>NUCLEOTIDE SEQUENCE [LARGE SCALE GENOMIC DNA]</scope>
</reference>
<dbReference type="GeneID" id="5176623"/>
<name>Q2Z0U1_9CAUD</name>
<reference evidence="1 2" key="4">
    <citation type="journal article" date="2005" name="J. Mol. Biol.">
        <title>Genome comparison of Pseudomonas aeruginosa large phages.</title>
        <authorList>
            <person name="Hertveldt K."/>
            <person name="Lavigne R."/>
            <person name="Pleteneva E."/>
            <person name="Sernova N."/>
            <person name="Kurochkina L."/>
            <person name="Korchevskii R."/>
            <person name="Robben J."/>
            <person name="Mesyanzhinov V."/>
            <person name="Krylov V.N."/>
            <person name="Volckaert G."/>
        </authorList>
    </citation>
    <scope>NUCLEOTIDE SEQUENCE</scope>
</reference>
<sequence length="110" mass="12722">MTVEFIPTPLMMQHITSGYSEINQQGRTALEIQEKSSGVLELILFSMQRVSDASRTYGYRSKDYREVSVREEQYQAGLELLYKDLLQAFEARVENTTSTLKSFKDENGLW</sequence>
<reference evidence="1 2" key="2">
    <citation type="journal article" date="2003" name="Res. Microbiol.">
        <title>Myoviridae bacteriophages of Pseudomonas aeruginosa: a long and complex evolutionary pathway.</title>
        <authorList>
            <person name="Krylov V.N."/>
            <person name="Pleteneva E.A."/>
            <person name="Bourkalsteva M.V."/>
            <person name="Shaburova O.V."/>
            <person name="Volckaert G."/>
            <person name="Sykilinda N.N."/>
            <person name="Kurochkina L.P."/>
            <person name="Mesyanzhinov V.V."/>
        </authorList>
    </citation>
    <scope>NUCLEOTIDE SEQUENCE [LARGE SCALE GENOMIC DNA]</scope>
</reference>
<accession>Q2Z0U1</accession>
<proteinExistence type="predicted"/>
<dbReference type="EMBL" id="AJ697969">
    <property type="protein sequence ID" value="CAG27234.1"/>
    <property type="molecule type" value="Genomic_DNA"/>
</dbReference>
<dbReference type="KEGG" id="vg:5176623"/>
<dbReference type="Proteomes" id="UP000001239">
    <property type="component" value="Segment"/>
</dbReference>
<protein>
    <submittedName>
        <fullName evidence="1">Uncharacterized protein</fullName>
    </submittedName>
</protein>